<keyword evidence="7" id="KW-0175">Coiled coil</keyword>
<evidence type="ECO:0000256" key="1">
    <source>
        <dbReference type="ARBA" id="ARBA00004123"/>
    </source>
</evidence>
<dbReference type="InterPro" id="IPR045314">
    <property type="entry name" value="bZIP_plant_GBF1"/>
</dbReference>
<comment type="caution">
    <text evidence="10">The sequence shown here is derived from an EMBL/GenBank/DDBJ whole genome shotgun (WGS) entry which is preliminary data.</text>
</comment>
<feature type="compositionally biased region" description="Basic and acidic residues" evidence="8">
    <location>
        <begin position="130"/>
        <end position="139"/>
    </location>
</feature>
<evidence type="ECO:0000313" key="10">
    <source>
        <dbReference type="EMBL" id="KAK7308530.1"/>
    </source>
</evidence>
<evidence type="ECO:0000313" key="11">
    <source>
        <dbReference type="Proteomes" id="UP001367508"/>
    </source>
</evidence>
<dbReference type="Proteomes" id="UP001367508">
    <property type="component" value="Unassembled WGS sequence"/>
</dbReference>
<dbReference type="InterPro" id="IPR044827">
    <property type="entry name" value="GBF-like"/>
</dbReference>
<dbReference type="CDD" id="cd14702">
    <property type="entry name" value="bZIP_plant_GBF1"/>
    <property type="match status" value="1"/>
</dbReference>
<evidence type="ECO:0000256" key="8">
    <source>
        <dbReference type="SAM" id="MobiDB-lite"/>
    </source>
</evidence>
<evidence type="ECO:0000256" key="4">
    <source>
        <dbReference type="ARBA" id="ARBA00023125"/>
    </source>
</evidence>
<dbReference type="PROSITE" id="PS50217">
    <property type="entry name" value="BZIP"/>
    <property type="match status" value="1"/>
</dbReference>
<dbReference type="GO" id="GO:0043565">
    <property type="term" value="F:sequence-specific DNA binding"/>
    <property type="evidence" value="ECO:0007669"/>
    <property type="project" value="InterPro"/>
</dbReference>
<sequence>MKLGQPLSGNANVGGFCQQETLDKPLPSRWITSMQANSTLHQSDALHDPRRLSSKPTVAGDAALAFSEIVHRTFGERNLNSMERCARNLQPIRSITKKLRENGKKSSIWKDVPETYDKDGVLWSGTNESKGSHEDHDANNDFPSTTEQQCNLMPENANAIELNQNLGMGLNASGADAQLAKLEKDKIRKERKRQSNRESAKRSRIRREKECEELYENMGILKDKNSLLTQRLVRLSEDCVELRNENDSIQEELVQIYGPESIADLLPMKPA</sequence>
<keyword evidence="11" id="KW-1185">Reference proteome</keyword>
<feature type="region of interest" description="Disordered" evidence="8">
    <location>
        <begin position="184"/>
        <end position="206"/>
    </location>
</feature>
<dbReference type="GO" id="GO:0003700">
    <property type="term" value="F:DNA-binding transcription factor activity"/>
    <property type="evidence" value="ECO:0007669"/>
    <property type="project" value="InterPro"/>
</dbReference>
<dbReference type="PANTHER" id="PTHR45967">
    <property type="entry name" value="G-BOX-BINDING FACTOR 3-RELATED"/>
    <property type="match status" value="1"/>
</dbReference>
<dbReference type="Gene3D" id="1.20.5.170">
    <property type="match status" value="1"/>
</dbReference>
<evidence type="ECO:0000256" key="5">
    <source>
        <dbReference type="ARBA" id="ARBA00023163"/>
    </source>
</evidence>
<comment type="subcellular location">
    <subcellularLocation>
        <location evidence="1">Nucleus</location>
    </subcellularLocation>
</comment>
<proteinExistence type="inferred from homology"/>
<accession>A0AAN9JZQ2</accession>
<keyword evidence="3" id="KW-0805">Transcription regulation</keyword>
<keyword evidence="4" id="KW-0238">DNA-binding</keyword>
<dbReference type="SMART" id="SM00338">
    <property type="entry name" value="BRLZ"/>
    <property type="match status" value="1"/>
</dbReference>
<dbReference type="AlphaFoldDB" id="A0AAN9JZQ2"/>
<feature type="region of interest" description="Disordered" evidence="8">
    <location>
        <begin position="122"/>
        <end position="144"/>
    </location>
</feature>
<feature type="domain" description="BZIP" evidence="9">
    <location>
        <begin position="186"/>
        <end position="249"/>
    </location>
</feature>
<feature type="coiled-coil region" evidence="7">
    <location>
        <begin position="225"/>
        <end position="252"/>
    </location>
</feature>
<evidence type="ECO:0000259" key="9">
    <source>
        <dbReference type="PROSITE" id="PS50217"/>
    </source>
</evidence>
<dbReference type="InterPro" id="IPR004827">
    <property type="entry name" value="bZIP"/>
</dbReference>
<evidence type="ECO:0000256" key="6">
    <source>
        <dbReference type="ARBA" id="ARBA00023242"/>
    </source>
</evidence>
<keyword evidence="6" id="KW-0539">Nucleus</keyword>
<dbReference type="SUPFAM" id="SSF57959">
    <property type="entry name" value="Leucine zipper domain"/>
    <property type="match status" value="1"/>
</dbReference>
<dbReference type="InterPro" id="IPR046347">
    <property type="entry name" value="bZIP_sf"/>
</dbReference>
<reference evidence="10 11" key="1">
    <citation type="submission" date="2024-01" db="EMBL/GenBank/DDBJ databases">
        <title>The genomes of 5 underutilized Papilionoideae crops provide insights into root nodulation and disease resistanc.</title>
        <authorList>
            <person name="Jiang F."/>
        </authorList>
    </citation>
    <scope>NUCLEOTIDE SEQUENCE [LARGE SCALE GENOMIC DNA]</scope>
    <source>
        <strain evidence="10">LVBAO_FW01</strain>
        <tissue evidence="10">Leaves</tissue>
    </source>
</reference>
<comment type="similarity">
    <text evidence="2">Belongs to the bZIP family.</text>
</comment>
<name>A0AAN9JZQ2_CANGL</name>
<keyword evidence="5" id="KW-0804">Transcription</keyword>
<evidence type="ECO:0000256" key="3">
    <source>
        <dbReference type="ARBA" id="ARBA00023015"/>
    </source>
</evidence>
<organism evidence="10 11">
    <name type="scientific">Canavalia gladiata</name>
    <name type="common">Sword bean</name>
    <name type="synonym">Dolichos gladiatus</name>
    <dbReference type="NCBI Taxonomy" id="3824"/>
    <lineage>
        <taxon>Eukaryota</taxon>
        <taxon>Viridiplantae</taxon>
        <taxon>Streptophyta</taxon>
        <taxon>Embryophyta</taxon>
        <taxon>Tracheophyta</taxon>
        <taxon>Spermatophyta</taxon>
        <taxon>Magnoliopsida</taxon>
        <taxon>eudicotyledons</taxon>
        <taxon>Gunneridae</taxon>
        <taxon>Pentapetalae</taxon>
        <taxon>rosids</taxon>
        <taxon>fabids</taxon>
        <taxon>Fabales</taxon>
        <taxon>Fabaceae</taxon>
        <taxon>Papilionoideae</taxon>
        <taxon>50 kb inversion clade</taxon>
        <taxon>NPAAA clade</taxon>
        <taxon>indigoferoid/millettioid clade</taxon>
        <taxon>Phaseoleae</taxon>
        <taxon>Canavalia</taxon>
    </lineage>
</organism>
<dbReference type="PROSITE" id="PS00036">
    <property type="entry name" value="BZIP_BASIC"/>
    <property type="match status" value="1"/>
</dbReference>
<protein>
    <recommendedName>
        <fullName evidence="9">BZIP domain-containing protein</fullName>
    </recommendedName>
</protein>
<evidence type="ECO:0000256" key="2">
    <source>
        <dbReference type="ARBA" id="ARBA00007163"/>
    </source>
</evidence>
<gene>
    <name evidence="10" type="ORF">VNO77_42142</name>
</gene>
<dbReference type="PANTHER" id="PTHR45967:SF38">
    <property type="entry name" value="G-BOX-BINDING FACTOR 2"/>
    <property type="match status" value="1"/>
</dbReference>
<dbReference type="GO" id="GO:0005634">
    <property type="term" value="C:nucleus"/>
    <property type="evidence" value="ECO:0007669"/>
    <property type="project" value="UniProtKB-SubCell"/>
</dbReference>
<dbReference type="Pfam" id="PF00170">
    <property type="entry name" value="bZIP_1"/>
    <property type="match status" value="1"/>
</dbReference>
<evidence type="ECO:0000256" key="7">
    <source>
        <dbReference type="SAM" id="Coils"/>
    </source>
</evidence>
<dbReference type="EMBL" id="JAYMYQ010000010">
    <property type="protein sequence ID" value="KAK7308530.1"/>
    <property type="molecule type" value="Genomic_DNA"/>
</dbReference>